<dbReference type="EMBL" id="BDQI01000045">
    <property type="protein sequence ID" value="GAX58073.1"/>
    <property type="molecule type" value="Genomic_DNA"/>
</dbReference>
<name>A0A250VV24_STROL</name>
<evidence type="ECO:0000256" key="1">
    <source>
        <dbReference type="SAM" id="Phobius"/>
    </source>
</evidence>
<dbReference type="InterPro" id="IPR029058">
    <property type="entry name" value="AB_hydrolase_fold"/>
</dbReference>
<dbReference type="PANTHER" id="PTHR42886">
    <property type="entry name" value="RE40534P-RELATED"/>
    <property type="match status" value="1"/>
</dbReference>
<keyword evidence="1" id="KW-0472">Membrane</keyword>
<dbReference type="Gene3D" id="3.40.50.1820">
    <property type="entry name" value="alpha/beta hydrolase"/>
    <property type="match status" value="1"/>
</dbReference>
<keyword evidence="4" id="KW-1185">Reference proteome</keyword>
<keyword evidence="1" id="KW-1133">Transmembrane helix</keyword>
<comment type="caution">
    <text evidence="3">The sequence shown here is derived from an EMBL/GenBank/DDBJ whole genome shotgun (WGS) entry which is preliminary data.</text>
</comment>
<feature type="domain" description="AB hydrolase-1" evidence="2">
    <location>
        <begin position="100"/>
        <end position="202"/>
    </location>
</feature>
<sequence>MRPGTRAADAILRLLGRDWAGLGIALLPAAGGARCVSRGTGRRILGGVLWAVALALSLGSFRHLVHVGRIRVRYPPPGRMVDVGGYRMHVLAEGDAGPKPTVVWMPGGHTGGYAMYRLHALARERTRSVLVDRPGSGWSDLGPFPRTTAGEAVELLTALERAGEKGPYVFVGHSFGGLLMANAARRRPDLVAGLVLLDPTPPDVVAFGPPLPALRHTVRDQTTLALRHLFGLHALAPKNEAHSPEDPTHVLAVIETRTKANCAAASILRELSPGGITRVGWQTVVYDGELGSLPLLLVAPRDLTGGGEIFDAVDDPEESARVRHFLLTARDRFLTASSSARRVYTPEGTGHDFPDRVPEFVVHVVGSLLDERGPGGADPL</sequence>
<evidence type="ECO:0000259" key="2">
    <source>
        <dbReference type="Pfam" id="PF00561"/>
    </source>
</evidence>
<reference evidence="4" key="1">
    <citation type="submission" date="2017-05" db="EMBL/GenBank/DDBJ databases">
        <title>Streptomyces olivochromogenes NBRC 3561 whole genome shotgun sequence.</title>
        <authorList>
            <person name="Dohra H."/>
            <person name="Kodani S."/>
        </authorList>
    </citation>
    <scope>NUCLEOTIDE SEQUENCE [LARGE SCALE GENOMIC DNA]</scope>
    <source>
        <strain evidence="4">NBRC 3561</strain>
    </source>
</reference>
<feature type="transmembrane region" description="Helical" evidence="1">
    <location>
        <begin position="44"/>
        <end position="65"/>
    </location>
</feature>
<keyword evidence="1" id="KW-0812">Transmembrane</keyword>
<organism evidence="3 4">
    <name type="scientific">Streptomyces olivochromogenes</name>
    <dbReference type="NCBI Taxonomy" id="1963"/>
    <lineage>
        <taxon>Bacteria</taxon>
        <taxon>Bacillati</taxon>
        <taxon>Actinomycetota</taxon>
        <taxon>Actinomycetes</taxon>
        <taxon>Kitasatosporales</taxon>
        <taxon>Streptomycetaceae</taxon>
        <taxon>Streptomyces</taxon>
    </lineage>
</organism>
<dbReference type="AlphaFoldDB" id="A0A250VV24"/>
<gene>
    <name evidence="3" type="ORF">SO3561_09644</name>
</gene>
<proteinExistence type="predicted"/>
<accession>A0A250VV24</accession>
<dbReference type="GO" id="GO:0003824">
    <property type="term" value="F:catalytic activity"/>
    <property type="evidence" value="ECO:0007669"/>
    <property type="project" value="UniProtKB-ARBA"/>
</dbReference>
<dbReference type="STRING" id="1963.AQJ27_40930"/>
<evidence type="ECO:0000313" key="3">
    <source>
        <dbReference type="EMBL" id="GAX58073.1"/>
    </source>
</evidence>
<protein>
    <recommendedName>
        <fullName evidence="2">AB hydrolase-1 domain-containing protein</fullName>
    </recommendedName>
</protein>
<dbReference type="InterPro" id="IPR000073">
    <property type="entry name" value="AB_hydrolase_1"/>
</dbReference>
<dbReference type="Proteomes" id="UP000217446">
    <property type="component" value="Unassembled WGS sequence"/>
</dbReference>
<dbReference type="PANTHER" id="PTHR42886:SF29">
    <property type="entry name" value="PUMMELIG, ISOFORM A"/>
    <property type="match status" value="1"/>
</dbReference>
<dbReference type="SUPFAM" id="SSF53474">
    <property type="entry name" value="alpha/beta-Hydrolases"/>
    <property type="match status" value="1"/>
</dbReference>
<dbReference type="Pfam" id="PF00561">
    <property type="entry name" value="Abhydrolase_1"/>
    <property type="match status" value="1"/>
</dbReference>
<evidence type="ECO:0000313" key="4">
    <source>
        <dbReference type="Proteomes" id="UP000217446"/>
    </source>
</evidence>